<organism evidence="7 8">
    <name type="scientific">Pseudotabrizicola alkalilacus</name>
    <dbReference type="NCBI Taxonomy" id="2305252"/>
    <lineage>
        <taxon>Bacteria</taxon>
        <taxon>Pseudomonadati</taxon>
        <taxon>Pseudomonadota</taxon>
        <taxon>Alphaproteobacteria</taxon>
        <taxon>Rhodobacterales</taxon>
        <taxon>Paracoccaceae</taxon>
        <taxon>Pseudotabrizicola</taxon>
    </lineage>
</organism>
<dbReference type="InterPro" id="IPR017871">
    <property type="entry name" value="ABC_transporter-like_CS"/>
</dbReference>
<dbReference type="PROSITE" id="PS50893">
    <property type="entry name" value="ABC_TRANSPORTER_2"/>
    <property type="match status" value="1"/>
</dbReference>
<dbReference type="SUPFAM" id="SSF52540">
    <property type="entry name" value="P-loop containing nucleoside triphosphate hydrolases"/>
    <property type="match status" value="1"/>
</dbReference>
<keyword evidence="2" id="KW-0813">Transport</keyword>
<dbReference type="InterPro" id="IPR003439">
    <property type="entry name" value="ABC_transporter-like_ATP-bd"/>
</dbReference>
<dbReference type="PANTHER" id="PTHR43820">
    <property type="entry name" value="HIGH-AFFINITY BRANCHED-CHAIN AMINO ACID TRANSPORT ATP-BINDING PROTEIN LIVF"/>
    <property type="match status" value="1"/>
</dbReference>
<dbReference type="InterPro" id="IPR052156">
    <property type="entry name" value="BCAA_Transport_ATP-bd_LivF"/>
</dbReference>
<comment type="similarity">
    <text evidence="1">Belongs to the ABC transporter superfamily.</text>
</comment>
<dbReference type="InterPro" id="IPR003593">
    <property type="entry name" value="AAA+_ATPase"/>
</dbReference>
<keyword evidence="3" id="KW-0547">Nucleotide-binding</keyword>
<dbReference type="PANTHER" id="PTHR43820:SF5">
    <property type="entry name" value="HIGH-AFFINITY BRANCHED-CHAIN AMINO ACID TRANSPORT ATP-BINDING PROTEIN"/>
    <property type="match status" value="1"/>
</dbReference>
<evidence type="ECO:0000256" key="3">
    <source>
        <dbReference type="ARBA" id="ARBA00022741"/>
    </source>
</evidence>
<dbReference type="InterPro" id="IPR027417">
    <property type="entry name" value="P-loop_NTPase"/>
</dbReference>
<dbReference type="EMBL" id="QWEY01000004">
    <property type="protein sequence ID" value="RGP37616.1"/>
    <property type="molecule type" value="Genomic_DNA"/>
</dbReference>
<dbReference type="Gene3D" id="3.40.50.300">
    <property type="entry name" value="P-loop containing nucleotide triphosphate hydrolases"/>
    <property type="match status" value="1"/>
</dbReference>
<feature type="domain" description="ABC transporter" evidence="6">
    <location>
        <begin position="2"/>
        <end position="231"/>
    </location>
</feature>
<reference evidence="7 8" key="1">
    <citation type="submission" date="2018-08" db="EMBL/GenBank/DDBJ databases">
        <title>Flavobacterium tibetense sp. nov., isolated from a wetland YonghuCo on Tibetan Plateau.</title>
        <authorList>
            <person name="Phurbu D."/>
            <person name="Lu H."/>
            <person name="Xing P."/>
        </authorList>
    </citation>
    <scope>NUCLEOTIDE SEQUENCE [LARGE SCALE GENOMIC DNA]</scope>
    <source>
        <strain evidence="7 8">DJC</strain>
    </source>
</reference>
<dbReference type="RefSeq" id="WP_118151727.1">
    <property type="nucleotide sequence ID" value="NZ_QWEY01000004.1"/>
</dbReference>
<dbReference type="PROSITE" id="PS00211">
    <property type="entry name" value="ABC_TRANSPORTER_1"/>
    <property type="match status" value="1"/>
</dbReference>
<dbReference type="Proteomes" id="UP000284547">
    <property type="component" value="Unassembled WGS sequence"/>
</dbReference>
<gene>
    <name evidence="7" type="ORF">D1012_10200</name>
</gene>
<dbReference type="GO" id="GO:0015807">
    <property type="term" value="P:L-amino acid transport"/>
    <property type="evidence" value="ECO:0007669"/>
    <property type="project" value="TreeGrafter"/>
</dbReference>
<proteinExistence type="inferred from homology"/>
<sequence length="231" mass="25162">MLRVEGITAGYGPVTILRDLSFEARAGQVTCIMGRNGAGKSTLMKAIMGLVPVQSGQITLAGVPVHQLPAHKVPQQGIAYVPQGRRLFGPLTVAENIEIGLLARKKGLRTRNFVLDLFPRLRERLDQVASTLSGGEQQMLAIARALCLEPSVLLLDEPSEGLQPSMIALIRDTVLQLRETGLTTVLVEQRVDTVLRMADRVAFMAHGRVEAEVSRKELTAESTLFQQFVGV</sequence>
<evidence type="ECO:0000313" key="7">
    <source>
        <dbReference type="EMBL" id="RGP37616.1"/>
    </source>
</evidence>
<dbReference type="SMART" id="SM00382">
    <property type="entry name" value="AAA"/>
    <property type="match status" value="1"/>
</dbReference>
<dbReference type="OrthoDB" id="9806149at2"/>
<evidence type="ECO:0000256" key="5">
    <source>
        <dbReference type="ARBA" id="ARBA00022970"/>
    </source>
</evidence>
<keyword evidence="4 7" id="KW-0067">ATP-binding</keyword>
<keyword evidence="5" id="KW-0029">Amino-acid transport</keyword>
<evidence type="ECO:0000256" key="4">
    <source>
        <dbReference type="ARBA" id="ARBA00022840"/>
    </source>
</evidence>
<evidence type="ECO:0000313" key="8">
    <source>
        <dbReference type="Proteomes" id="UP000284547"/>
    </source>
</evidence>
<dbReference type="CDD" id="cd03224">
    <property type="entry name" value="ABC_TM1139_LivF_branched"/>
    <property type="match status" value="1"/>
</dbReference>
<evidence type="ECO:0000256" key="1">
    <source>
        <dbReference type="ARBA" id="ARBA00005417"/>
    </source>
</evidence>
<comment type="caution">
    <text evidence="7">The sequence shown here is derived from an EMBL/GenBank/DDBJ whole genome shotgun (WGS) entry which is preliminary data.</text>
</comment>
<dbReference type="GO" id="GO:0016887">
    <property type="term" value="F:ATP hydrolysis activity"/>
    <property type="evidence" value="ECO:0007669"/>
    <property type="project" value="InterPro"/>
</dbReference>
<name>A0A411Z3F2_9RHOB</name>
<evidence type="ECO:0000256" key="2">
    <source>
        <dbReference type="ARBA" id="ARBA00022448"/>
    </source>
</evidence>
<evidence type="ECO:0000259" key="6">
    <source>
        <dbReference type="PROSITE" id="PS50893"/>
    </source>
</evidence>
<dbReference type="GO" id="GO:0005524">
    <property type="term" value="F:ATP binding"/>
    <property type="evidence" value="ECO:0007669"/>
    <property type="project" value="UniProtKB-KW"/>
</dbReference>
<keyword evidence="8" id="KW-1185">Reference proteome</keyword>
<accession>A0A411Z3F2</accession>
<dbReference type="Pfam" id="PF00005">
    <property type="entry name" value="ABC_tran"/>
    <property type="match status" value="1"/>
</dbReference>
<dbReference type="GO" id="GO:0015658">
    <property type="term" value="F:branched-chain amino acid transmembrane transporter activity"/>
    <property type="evidence" value="ECO:0007669"/>
    <property type="project" value="TreeGrafter"/>
</dbReference>
<protein>
    <submittedName>
        <fullName evidence="7">ABC transporter ATP-binding protein</fullName>
    </submittedName>
</protein>
<dbReference type="AlphaFoldDB" id="A0A411Z3F2"/>